<dbReference type="Gene3D" id="3.30.160.390">
    <property type="entry name" value="Integrase, DNA-binding domain"/>
    <property type="match status" value="1"/>
</dbReference>
<comment type="caution">
    <text evidence="4">The sequence shown here is derived from an EMBL/GenBank/DDBJ whole genome shotgun (WGS) entry which is preliminary data.</text>
</comment>
<proteinExistence type="inferred from homology"/>
<comment type="similarity">
    <text evidence="1">Belongs to the 'phage' integrase family.</text>
</comment>
<organism evidence="4 5">
    <name type="scientific">Labrys miyagiensis</name>
    <dbReference type="NCBI Taxonomy" id="346912"/>
    <lineage>
        <taxon>Bacteria</taxon>
        <taxon>Pseudomonadati</taxon>
        <taxon>Pseudomonadota</taxon>
        <taxon>Alphaproteobacteria</taxon>
        <taxon>Hyphomicrobiales</taxon>
        <taxon>Xanthobacteraceae</taxon>
        <taxon>Labrys</taxon>
    </lineage>
</organism>
<sequence length="132" mass="14593">MPLADIECRTAKPTESTRKLSDGQGLQLWIMPNGSKLWRQDYRYAGKRKLLAIGPYPAITLVAARKAQTRRDTKMAGHLRQRLIRKTGYYPTASLATTAILLIESGEPRPDTRYAGGATPGLPVPLIMNVAM</sequence>
<feature type="domain" description="Integrase DNA-binding" evidence="3">
    <location>
        <begin position="3"/>
        <end position="71"/>
    </location>
</feature>
<name>A0ABQ6CGM1_9HYPH</name>
<dbReference type="InterPro" id="IPR050808">
    <property type="entry name" value="Phage_Integrase"/>
</dbReference>
<accession>A0ABQ6CGM1</accession>
<dbReference type="EMBL" id="BSPC01000005">
    <property type="protein sequence ID" value="GLS17451.1"/>
    <property type="molecule type" value="Genomic_DNA"/>
</dbReference>
<dbReference type="InterPro" id="IPR038488">
    <property type="entry name" value="Integrase_DNA-bd_sf"/>
</dbReference>
<gene>
    <name evidence="4" type="ORF">GCM10007874_04660</name>
</gene>
<dbReference type="PANTHER" id="PTHR30629:SF2">
    <property type="entry name" value="PROPHAGE INTEGRASE INTS-RELATED"/>
    <property type="match status" value="1"/>
</dbReference>
<keyword evidence="5" id="KW-1185">Reference proteome</keyword>
<dbReference type="Pfam" id="PF13356">
    <property type="entry name" value="Arm-DNA-bind_3"/>
    <property type="match status" value="1"/>
</dbReference>
<evidence type="ECO:0000256" key="2">
    <source>
        <dbReference type="ARBA" id="ARBA00022908"/>
    </source>
</evidence>
<evidence type="ECO:0000256" key="1">
    <source>
        <dbReference type="ARBA" id="ARBA00008857"/>
    </source>
</evidence>
<keyword evidence="2" id="KW-0229">DNA integration</keyword>
<protein>
    <recommendedName>
        <fullName evidence="3">Integrase DNA-binding domain-containing protein</fullName>
    </recommendedName>
</protein>
<evidence type="ECO:0000259" key="3">
    <source>
        <dbReference type="Pfam" id="PF13356"/>
    </source>
</evidence>
<dbReference type="InterPro" id="IPR025166">
    <property type="entry name" value="Integrase_DNA_bind_dom"/>
</dbReference>
<evidence type="ECO:0000313" key="4">
    <source>
        <dbReference type="EMBL" id="GLS17451.1"/>
    </source>
</evidence>
<dbReference type="PANTHER" id="PTHR30629">
    <property type="entry name" value="PROPHAGE INTEGRASE"/>
    <property type="match status" value="1"/>
</dbReference>
<evidence type="ECO:0000313" key="5">
    <source>
        <dbReference type="Proteomes" id="UP001156882"/>
    </source>
</evidence>
<dbReference type="RefSeq" id="WP_284310271.1">
    <property type="nucleotide sequence ID" value="NZ_BSPC01000005.1"/>
</dbReference>
<dbReference type="Proteomes" id="UP001156882">
    <property type="component" value="Unassembled WGS sequence"/>
</dbReference>
<reference evidence="5" key="1">
    <citation type="journal article" date="2019" name="Int. J. Syst. Evol. Microbiol.">
        <title>The Global Catalogue of Microorganisms (GCM) 10K type strain sequencing project: providing services to taxonomists for standard genome sequencing and annotation.</title>
        <authorList>
            <consortium name="The Broad Institute Genomics Platform"/>
            <consortium name="The Broad Institute Genome Sequencing Center for Infectious Disease"/>
            <person name="Wu L."/>
            <person name="Ma J."/>
        </authorList>
    </citation>
    <scope>NUCLEOTIDE SEQUENCE [LARGE SCALE GENOMIC DNA]</scope>
    <source>
        <strain evidence="5">NBRC 101365</strain>
    </source>
</reference>